<evidence type="ECO:0000259" key="8">
    <source>
        <dbReference type="Pfam" id="PF14322"/>
    </source>
</evidence>
<protein>
    <submittedName>
        <fullName evidence="9">Tetratricopeptide (TPR) repeat protein</fullName>
    </submittedName>
</protein>
<dbReference type="EMBL" id="JAUTBA010000001">
    <property type="protein sequence ID" value="MDQ1149688.1"/>
    <property type="molecule type" value="Genomic_DNA"/>
</dbReference>
<feature type="domain" description="SusD-like N-terminal" evidence="8">
    <location>
        <begin position="20"/>
        <end position="223"/>
    </location>
</feature>
<dbReference type="SUPFAM" id="SSF48452">
    <property type="entry name" value="TPR-like"/>
    <property type="match status" value="1"/>
</dbReference>
<feature type="domain" description="RagB/SusD" evidence="7">
    <location>
        <begin position="275"/>
        <end position="442"/>
    </location>
</feature>
<evidence type="ECO:0000313" key="9">
    <source>
        <dbReference type="EMBL" id="MDQ1149688.1"/>
    </source>
</evidence>
<evidence type="ECO:0000313" key="10">
    <source>
        <dbReference type="Proteomes" id="UP001244640"/>
    </source>
</evidence>
<evidence type="ECO:0000256" key="6">
    <source>
        <dbReference type="SAM" id="SignalP"/>
    </source>
</evidence>
<proteinExistence type="inferred from homology"/>
<evidence type="ECO:0000256" key="3">
    <source>
        <dbReference type="ARBA" id="ARBA00022729"/>
    </source>
</evidence>
<dbReference type="Pfam" id="PF14322">
    <property type="entry name" value="SusD-like_3"/>
    <property type="match status" value="1"/>
</dbReference>
<dbReference type="InterPro" id="IPR033985">
    <property type="entry name" value="SusD-like_N"/>
</dbReference>
<comment type="subcellular location">
    <subcellularLocation>
        <location evidence="1">Cell outer membrane</location>
    </subcellularLocation>
</comment>
<keyword evidence="5" id="KW-0998">Cell outer membrane</keyword>
<comment type="caution">
    <text evidence="9">The sequence shown here is derived from an EMBL/GenBank/DDBJ whole genome shotgun (WGS) entry which is preliminary data.</text>
</comment>
<accession>A0ABU0U403</accession>
<evidence type="ECO:0000256" key="1">
    <source>
        <dbReference type="ARBA" id="ARBA00004442"/>
    </source>
</evidence>
<keyword evidence="4" id="KW-0472">Membrane</keyword>
<reference evidence="9 10" key="1">
    <citation type="submission" date="2023-07" db="EMBL/GenBank/DDBJ databases">
        <title>Functional and genomic diversity of the sorghum phyllosphere microbiome.</title>
        <authorList>
            <person name="Shade A."/>
        </authorList>
    </citation>
    <scope>NUCLEOTIDE SEQUENCE [LARGE SCALE GENOMIC DNA]</scope>
    <source>
        <strain evidence="9 10">SORGH_AS_0892</strain>
    </source>
</reference>
<organism evidence="9 10">
    <name type="scientific">Sphingobacterium zeae</name>
    <dbReference type="NCBI Taxonomy" id="1776859"/>
    <lineage>
        <taxon>Bacteria</taxon>
        <taxon>Pseudomonadati</taxon>
        <taxon>Bacteroidota</taxon>
        <taxon>Sphingobacteriia</taxon>
        <taxon>Sphingobacteriales</taxon>
        <taxon>Sphingobacteriaceae</taxon>
        <taxon>Sphingobacterium</taxon>
    </lineage>
</organism>
<dbReference type="Gene3D" id="1.25.40.390">
    <property type="match status" value="1"/>
</dbReference>
<feature type="signal peptide" evidence="6">
    <location>
        <begin position="1"/>
        <end position="21"/>
    </location>
</feature>
<keyword evidence="10" id="KW-1185">Reference proteome</keyword>
<comment type="similarity">
    <text evidence="2">Belongs to the SusD family.</text>
</comment>
<name>A0ABU0U403_9SPHI</name>
<evidence type="ECO:0000256" key="4">
    <source>
        <dbReference type="ARBA" id="ARBA00023136"/>
    </source>
</evidence>
<dbReference type="RefSeq" id="WP_307185476.1">
    <property type="nucleotide sequence ID" value="NZ_JAUTBA010000001.1"/>
</dbReference>
<dbReference type="InterPro" id="IPR011990">
    <property type="entry name" value="TPR-like_helical_dom_sf"/>
</dbReference>
<feature type="chain" id="PRO_5046273783" evidence="6">
    <location>
        <begin position="22"/>
        <end position="452"/>
    </location>
</feature>
<dbReference type="InterPro" id="IPR012944">
    <property type="entry name" value="SusD_RagB_dom"/>
</dbReference>
<sequence>MKRLLSLLCLLFLWGCNPGFLDVKNNKSQLVPSTLTDFEMLLNKYTVMNTSTGNGLGIASGDEIAVDDNIWLALKKLQDKNAYVWSKDLFEGEDVPDWNNPYQTVLYANLVLDGLQKLKGKEQDESTRLKLEGYALFFRAKSFFTLAMHFAAPWGDTDNEIFGIPLRLDYDPTLISKRATVTETYAQIERDLLQALDQLPKQVPVLYLPNRACAMIMLARVYLVKSDYEKALNYANMALNEGYSLLDYNSITPGVSYTFPASGIGNKEFLLFENVNQVEYFSKTKLIVPTSFVDLFDSNDLRKSYFFTKVGNLYQYKGSYLGSASLFTGIALDEAYLIKAECLVRLGKVNDGLQAVNELLKYRYKPGAAPEYKDMTQAQALALVLLERRKELYLRGHRWYDLRRLNREDNLKIDLKRTVNGIEYSLPARDRRYTFPVPEEVIIKSDVLQFKR</sequence>
<evidence type="ECO:0000256" key="5">
    <source>
        <dbReference type="ARBA" id="ARBA00023237"/>
    </source>
</evidence>
<gene>
    <name evidence="9" type="ORF">QE382_001672</name>
</gene>
<evidence type="ECO:0000256" key="2">
    <source>
        <dbReference type="ARBA" id="ARBA00006275"/>
    </source>
</evidence>
<dbReference type="Pfam" id="PF07980">
    <property type="entry name" value="SusD_RagB"/>
    <property type="match status" value="1"/>
</dbReference>
<evidence type="ECO:0000259" key="7">
    <source>
        <dbReference type="Pfam" id="PF07980"/>
    </source>
</evidence>
<dbReference type="Proteomes" id="UP001244640">
    <property type="component" value="Unassembled WGS sequence"/>
</dbReference>
<keyword evidence="3 6" id="KW-0732">Signal</keyword>